<dbReference type="InterPro" id="IPR058240">
    <property type="entry name" value="rSAM_sf"/>
</dbReference>
<dbReference type="EMBL" id="MGGL01000001">
    <property type="protein sequence ID" value="OGM27894.1"/>
    <property type="molecule type" value="Genomic_DNA"/>
</dbReference>
<evidence type="ECO:0000256" key="2">
    <source>
        <dbReference type="ARBA" id="ARBA00022691"/>
    </source>
</evidence>
<dbReference type="PROSITE" id="PS51332">
    <property type="entry name" value="B12_BINDING"/>
    <property type="match status" value="1"/>
</dbReference>
<dbReference type="Gene3D" id="3.20.20.70">
    <property type="entry name" value="Aldolase class I"/>
    <property type="match status" value="1"/>
</dbReference>
<keyword evidence="2" id="KW-0949">S-adenosyl-L-methionine</keyword>
<keyword evidence="3" id="KW-0479">Metal-binding</keyword>
<dbReference type="AlphaFoldDB" id="A0A1F7YKL6"/>
<evidence type="ECO:0000313" key="8">
    <source>
        <dbReference type="EMBL" id="OGM27894.1"/>
    </source>
</evidence>
<reference evidence="8 9" key="1">
    <citation type="journal article" date="2016" name="Nat. Commun.">
        <title>Thousands of microbial genomes shed light on interconnected biogeochemical processes in an aquifer system.</title>
        <authorList>
            <person name="Anantharaman K."/>
            <person name="Brown C.T."/>
            <person name="Hug L.A."/>
            <person name="Sharon I."/>
            <person name="Castelle C.J."/>
            <person name="Probst A.J."/>
            <person name="Thomas B.C."/>
            <person name="Singh A."/>
            <person name="Wilkins M.J."/>
            <person name="Karaoz U."/>
            <person name="Brodie E.L."/>
            <person name="Williams K.H."/>
            <person name="Hubbard S.S."/>
            <person name="Banfield J.F."/>
        </authorList>
    </citation>
    <scope>NUCLEOTIDE SEQUENCE [LARGE SCALE GENOMIC DNA]</scope>
</reference>
<dbReference type="SMART" id="SM00729">
    <property type="entry name" value="Elp3"/>
    <property type="match status" value="1"/>
</dbReference>
<evidence type="ECO:0000259" key="7">
    <source>
        <dbReference type="PROSITE" id="PS51918"/>
    </source>
</evidence>
<proteinExistence type="predicted"/>
<dbReference type="InterPro" id="IPR006638">
    <property type="entry name" value="Elp3/MiaA/NifB-like_rSAM"/>
</dbReference>
<keyword evidence="4" id="KW-0408">Iron</keyword>
<dbReference type="Gene3D" id="3.40.50.280">
    <property type="entry name" value="Cobalamin-binding domain"/>
    <property type="match status" value="1"/>
</dbReference>
<dbReference type="GO" id="GO:0046872">
    <property type="term" value="F:metal ion binding"/>
    <property type="evidence" value="ECO:0007669"/>
    <property type="project" value="UniProtKB-KW"/>
</dbReference>
<comment type="caution">
    <text evidence="8">The sequence shown here is derived from an EMBL/GenBank/DDBJ whole genome shotgun (WGS) entry which is preliminary data.</text>
</comment>
<evidence type="ECO:0000259" key="6">
    <source>
        <dbReference type="PROSITE" id="PS51332"/>
    </source>
</evidence>
<dbReference type="Pfam" id="PF04055">
    <property type="entry name" value="Radical_SAM"/>
    <property type="match status" value="1"/>
</dbReference>
<dbReference type="Proteomes" id="UP000179221">
    <property type="component" value="Unassembled WGS sequence"/>
</dbReference>
<accession>A0A1F7YKL6</accession>
<evidence type="ECO:0000256" key="1">
    <source>
        <dbReference type="ARBA" id="ARBA00001966"/>
    </source>
</evidence>
<dbReference type="PROSITE" id="PS51918">
    <property type="entry name" value="RADICAL_SAM"/>
    <property type="match status" value="1"/>
</dbReference>
<dbReference type="InterPro" id="IPR007197">
    <property type="entry name" value="rSAM"/>
</dbReference>
<dbReference type="InterPro" id="IPR006158">
    <property type="entry name" value="Cobalamin-bd"/>
</dbReference>
<dbReference type="Pfam" id="PF02310">
    <property type="entry name" value="B12-binding"/>
    <property type="match status" value="1"/>
</dbReference>
<sequence>MGVERPRATLIHPDSRGNYVQSTIPRENLGIGYLSSYLQANGFETEIYDARMDRDTPEAIAQEILERGLPAIVGLSLITVEGASWSEDLATIVKKEGRGKNTPHVTLGNYFPTLQPERALTTIPSADSVVRGEGELTLLDLATGVVSGKDWQNTQGIIYRADQGVRINPRRDKIRDLDQLPYPEHYAARYKLTEFAIEGSRGCYCRCSFCALDPFTDADSPSTRWRARTPISIVGEIKDTRAKYPNIDLYRFIDADFIGAPRHADRVKEFVRELRDSRQNIGFIIDSRSKEVVNVPKDVWQDLRDVGLKEVYLGIETAIPEIKRMMRKGGRVEDDKRAVDTLTDLGINVRFGWMMVTPWTREEDVEQNAQVLHDLGFARLDKYFQEMNLIPGTDAMELTKKTAQIWPDAGNPDYFTYEVPARIDNLRRIGRTLTREHLPFMERFMFLHRQVEKQLERDTTFSGAFRDRLNDLNLYFFLSVFTAAKELGEGVSAEGINDAAANLAKSFEHEVLQLEREIGEQK</sequence>
<name>A0A1F7YKL6_9BACT</name>
<dbReference type="InterPro" id="IPR034466">
    <property type="entry name" value="Methyltransferase_Class_B"/>
</dbReference>
<organism evidence="8 9">
    <name type="scientific">Candidatus Woesebacteria bacterium RIFCSPHIGHO2_01_FULL_40_22</name>
    <dbReference type="NCBI Taxonomy" id="1802499"/>
    <lineage>
        <taxon>Bacteria</taxon>
        <taxon>Candidatus Woeseibacteriota</taxon>
    </lineage>
</organism>
<evidence type="ECO:0000256" key="5">
    <source>
        <dbReference type="ARBA" id="ARBA00023014"/>
    </source>
</evidence>
<dbReference type="CDD" id="cd01335">
    <property type="entry name" value="Radical_SAM"/>
    <property type="match status" value="1"/>
</dbReference>
<evidence type="ECO:0000256" key="4">
    <source>
        <dbReference type="ARBA" id="ARBA00023004"/>
    </source>
</evidence>
<protein>
    <submittedName>
        <fullName evidence="8">Uncharacterized protein</fullName>
    </submittedName>
</protein>
<dbReference type="InterPro" id="IPR051198">
    <property type="entry name" value="BchE-like"/>
</dbReference>
<dbReference type="GO" id="GO:0031419">
    <property type="term" value="F:cobalamin binding"/>
    <property type="evidence" value="ECO:0007669"/>
    <property type="project" value="InterPro"/>
</dbReference>
<dbReference type="SFLD" id="SFLDG01082">
    <property type="entry name" value="B12-binding_domain_containing"/>
    <property type="match status" value="1"/>
</dbReference>
<dbReference type="SUPFAM" id="SSF102114">
    <property type="entry name" value="Radical SAM enzymes"/>
    <property type="match status" value="1"/>
</dbReference>
<comment type="cofactor">
    <cofactor evidence="1">
        <name>[4Fe-4S] cluster</name>
        <dbReference type="ChEBI" id="CHEBI:49883"/>
    </cofactor>
</comment>
<dbReference type="SFLD" id="SFLDG01123">
    <property type="entry name" value="methyltransferase_(Class_B)"/>
    <property type="match status" value="1"/>
</dbReference>
<dbReference type="InterPro" id="IPR013785">
    <property type="entry name" value="Aldolase_TIM"/>
</dbReference>
<keyword evidence="5" id="KW-0411">Iron-sulfur</keyword>
<dbReference type="GO" id="GO:0051539">
    <property type="term" value="F:4 iron, 4 sulfur cluster binding"/>
    <property type="evidence" value="ECO:0007669"/>
    <property type="project" value="UniProtKB-KW"/>
</dbReference>
<feature type="domain" description="B12-binding" evidence="6">
    <location>
        <begin position="12"/>
        <end position="152"/>
    </location>
</feature>
<dbReference type="SFLD" id="SFLDS00029">
    <property type="entry name" value="Radical_SAM"/>
    <property type="match status" value="1"/>
</dbReference>
<evidence type="ECO:0000256" key="3">
    <source>
        <dbReference type="ARBA" id="ARBA00022723"/>
    </source>
</evidence>
<feature type="domain" description="Radical SAM core" evidence="7">
    <location>
        <begin position="189"/>
        <end position="436"/>
    </location>
</feature>
<evidence type="ECO:0000313" key="9">
    <source>
        <dbReference type="Proteomes" id="UP000179221"/>
    </source>
</evidence>
<dbReference type="GO" id="GO:0003824">
    <property type="term" value="F:catalytic activity"/>
    <property type="evidence" value="ECO:0007669"/>
    <property type="project" value="InterPro"/>
</dbReference>
<gene>
    <name evidence="8" type="ORF">A2628_03345</name>
</gene>
<dbReference type="PANTHER" id="PTHR43409">
    <property type="entry name" value="ANAEROBIC MAGNESIUM-PROTOPORPHYRIN IX MONOMETHYL ESTER CYCLASE-RELATED"/>
    <property type="match status" value="1"/>
</dbReference>